<evidence type="ECO:0000313" key="3">
    <source>
        <dbReference type="Proteomes" id="UP001330184"/>
    </source>
</evidence>
<reference evidence="2 3" key="1">
    <citation type="submission" date="2023-01" db="EMBL/GenBank/DDBJ databases">
        <title>Complete genome sequence of Muricauda aquimarina strain IFOP_LL357.</title>
        <authorList>
            <person name="Gajardo G."/>
            <person name="Ueki S."/>
            <person name="Maruyama F."/>
        </authorList>
    </citation>
    <scope>NUCLEOTIDE SEQUENCE [LARGE SCALE GENOMIC DNA]</scope>
    <source>
        <strain evidence="2 3">IFOP_LL357</strain>
    </source>
</reference>
<sequence>MMRTKNTQTILLILFGAMVFLKPISTNAQFFKKLKKSIEDKVVETANSKTDRILNGENNTSSTGPIVKSPPKTGSNNPADQAKPIGVTNTDQNQDQEVLRFPAPSKDFRDIVIQSHKGLPRYGALHFKRNTHKLITNKAYKALLEMRFLEETFKDMDRSKLIKNQHSTGDLSKRNSEFAQNHVRILAGETLSDDKLKDYFCDSEAASPCNFYNPSGERINVSYWGGMGNNEFAQNRSYTGFVKNYFDTLKDWSKTFYADGSEVAYYVAKGLVAEKYDFKEKGYWIGNLFSIGGDFILHHSNFIPYTENEKAIRHQRKKIFLPIDAQKAKNYKLIPRSPVFVVFKVRVTPKPYNTTSVTWEYELESPIIEFYKDVALTDKMGEVDINSANLK</sequence>
<dbReference type="RefSeq" id="WP_338193442.1">
    <property type="nucleotide sequence ID" value="NZ_AP027268.1"/>
</dbReference>
<organism evidence="2 3">
    <name type="scientific">Flagellimonas marinaquae</name>
    <dbReference type="NCBI Taxonomy" id="254955"/>
    <lineage>
        <taxon>Bacteria</taxon>
        <taxon>Pseudomonadati</taxon>
        <taxon>Bacteroidota</taxon>
        <taxon>Flavobacteriia</taxon>
        <taxon>Flavobacteriales</taxon>
        <taxon>Flavobacteriaceae</taxon>
        <taxon>Flagellimonas</taxon>
    </lineage>
</organism>
<accession>A0AA48KLF8</accession>
<protein>
    <submittedName>
        <fullName evidence="2">Uncharacterized protein</fullName>
    </submittedName>
</protein>
<keyword evidence="3" id="KW-1185">Reference proteome</keyword>
<dbReference type="EMBL" id="AP027268">
    <property type="protein sequence ID" value="BDW93077.1"/>
    <property type="molecule type" value="Genomic_DNA"/>
</dbReference>
<dbReference type="AlphaFoldDB" id="A0AA48KLF8"/>
<feature type="region of interest" description="Disordered" evidence="1">
    <location>
        <begin position="49"/>
        <end position="94"/>
    </location>
</feature>
<gene>
    <name evidence="2" type="ORF">MACH07_19090</name>
</gene>
<evidence type="ECO:0000256" key="1">
    <source>
        <dbReference type="SAM" id="MobiDB-lite"/>
    </source>
</evidence>
<evidence type="ECO:0000313" key="2">
    <source>
        <dbReference type="EMBL" id="BDW93077.1"/>
    </source>
</evidence>
<proteinExistence type="predicted"/>
<dbReference type="Proteomes" id="UP001330184">
    <property type="component" value="Chromosome"/>
</dbReference>
<name>A0AA48KLF8_9FLAO</name>